<name>A0ACB8ATE6_9AGAM</name>
<sequence>MSAPIPSGLHVRPSSRVSQRPSSSLSQHYPSSISTRPGSSASVRPQSRVSRPSSRISRPATRHALRLLPLSQALVTQITGLSSDNDDENFRTAVDYVAKNLEHSIKGGPSPDLTSVDKQMQGHIQKAQINSYDSLAEALKLSYNHLKGQAQDLKDIDQEIKLSRLPDHLQLLFLLSTPQEFTTHEYASSYLERIKNHPDAPSPLTWSDILAEEPFEGQHWEGVYGLPPGSTVEDWDNRSGGSTPSLSPWDDSDGSDDDDMPSTSSIELDEISTSVTENPPHFRARLSSAREAYSYRQDVEELESRQYWRPEWRMDVDVSRPFDLGEPSTLGPYLGKALGERETLTIDGFQHEKYIAEHDAVREILMCLQGRKNLMIQEENICIFVPSASAPRLAHFSLASQTSILSSFAREASTVAHLRKFTSAAFAKIIVPGDSTAHLSHVLSHNSRTRTLEAFADAVDAEIRAFDRWTAGVEEQICRAYAGLGDPLVLSLLSLEKNIRDSFSEIFEVLLDILQHVVQYASQSSGAPAWTLLGLPSRISPAVVTGFLLDALLERGQKQSSMCDSVTSQALLRVLIITTEPIWRMVGQWLKDGMPLRDSWGSMEAHTFDEEFFIEDNELPLLDPDFWSDGYVLRKASDVHSGDIDRKRVYAVPIFLESLAETILGTGKSIGLLRALGVHSFQERNNVVHGFPWRSFGDLLQQYSGMFIDTDNLVHLVTDEISAYCTATGIEMTQVLTTDCDLSRHMDAMESLYLMMRGDVISHFTDILFAKIDSQQKWDDFHFLNSAFADVLESSASKWIDASLVRLSYRGNGAVTINRTVKALSGLSVEYAMPFPLTYIFSPRVLQIYSSIFVFLLQIRRAKNVLERILVRGSIVNTPHLGEGMKVFYAMRGKLSWFINTLLNFLSTYVIHTQVLRFHDAFREAKSLDEMIKVHDNHLEKVQNRCLLQPHTSALHRAILSILDMCLHFSTFFVSFAGDTTHDISRLSINMKRHRSRRQRRKRKNVIGFSQSLLESQSDGDDTDSDDDPDYENRLQDMIEPSYSVNVSYAGEDFAGSLEKLSLELDNLVRFIRRGIESFAGGTSEAASAFGVLAFALEDWDS</sequence>
<accession>A0ACB8ATE6</accession>
<reference evidence="1" key="1">
    <citation type="journal article" date="2021" name="New Phytol.">
        <title>Evolutionary innovations through gain and loss of genes in the ectomycorrhizal Boletales.</title>
        <authorList>
            <person name="Wu G."/>
            <person name="Miyauchi S."/>
            <person name="Morin E."/>
            <person name="Kuo A."/>
            <person name="Drula E."/>
            <person name="Varga T."/>
            <person name="Kohler A."/>
            <person name="Feng B."/>
            <person name="Cao Y."/>
            <person name="Lipzen A."/>
            <person name="Daum C."/>
            <person name="Hundley H."/>
            <person name="Pangilinan J."/>
            <person name="Johnson J."/>
            <person name="Barry K."/>
            <person name="LaButti K."/>
            <person name="Ng V."/>
            <person name="Ahrendt S."/>
            <person name="Min B."/>
            <person name="Choi I.G."/>
            <person name="Park H."/>
            <person name="Plett J.M."/>
            <person name="Magnuson J."/>
            <person name="Spatafora J.W."/>
            <person name="Nagy L.G."/>
            <person name="Henrissat B."/>
            <person name="Grigoriev I.V."/>
            <person name="Yang Z.L."/>
            <person name="Xu J."/>
            <person name="Martin F.M."/>
        </authorList>
    </citation>
    <scope>NUCLEOTIDE SEQUENCE</scope>
    <source>
        <strain evidence="1">ATCC 28755</strain>
    </source>
</reference>
<evidence type="ECO:0000313" key="2">
    <source>
        <dbReference type="Proteomes" id="UP000790377"/>
    </source>
</evidence>
<comment type="caution">
    <text evidence="1">The sequence shown here is derived from an EMBL/GenBank/DDBJ whole genome shotgun (WGS) entry which is preliminary data.</text>
</comment>
<evidence type="ECO:0000313" key="1">
    <source>
        <dbReference type="EMBL" id="KAH7916234.1"/>
    </source>
</evidence>
<keyword evidence="2" id="KW-1185">Reference proteome</keyword>
<dbReference type="EMBL" id="MU267592">
    <property type="protein sequence ID" value="KAH7916234.1"/>
    <property type="molecule type" value="Genomic_DNA"/>
</dbReference>
<organism evidence="1 2">
    <name type="scientific">Hygrophoropsis aurantiaca</name>
    <dbReference type="NCBI Taxonomy" id="72124"/>
    <lineage>
        <taxon>Eukaryota</taxon>
        <taxon>Fungi</taxon>
        <taxon>Dikarya</taxon>
        <taxon>Basidiomycota</taxon>
        <taxon>Agaricomycotina</taxon>
        <taxon>Agaricomycetes</taxon>
        <taxon>Agaricomycetidae</taxon>
        <taxon>Boletales</taxon>
        <taxon>Coniophorineae</taxon>
        <taxon>Hygrophoropsidaceae</taxon>
        <taxon>Hygrophoropsis</taxon>
    </lineage>
</organism>
<dbReference type="Proteomes" id="UP000790377">
    <property type="component" value="Unassembled WGS sequence"/>
</dbReference>
<protein>
    <submittedName>
        <fullName evidence="1">Spc98 family-domain-containing protein</fullName>
    </submittedName>
</protein>
<gene>
    <name evidence="1" type="ORF">BJ138DRAFT_1139905</name>
</gene>
<proteinExistence type="predicted"/>